<protein>
    <submittedName>
        <fullName evidence="1">Uncharacterized protein</fullName>
    </submittedName>
</protein>
<gene>
    <name evidence="1" type="ORF">GCM10010328_03240</name>
</gene>
<evidence type="ECO:0000313" key="1">
    <source>
        <dbReference type="EMBL" id="GGZ33463.1"/>
    </source>
</evidence>
<evidence type="ECO:0000313" key="2">
    <source>
        <dbReference type="Proteomes" id="UP000624183"/>
    </source>
</evidence>
<proteinExistence type="predicted"/>
<accession>A0ABQ3BD46</accession>
<dbReference type="Proteomes" id="UP000624183">
    <property type="component" value="Unassembled WGS sequence"/>
</dbReference>
<name>A0ABQ3BD46_9ACTN</name>
<keyword evidence="2" id="KW-1185">Reference proteome</keyword>
<sequence length="233" mass="25280">MKVAGGAAVSADASLERVLPTSRTTLKHQEQILLAAIRLSGPDFLTVKSSQVAAQIQIGSETVTECLRFFVSVGLLSGARGRYSSTAAGDSWAEIRVDDHTRGRLLLHGLFQRHWSARSALAALEDGPVQSEALAQHLARGLSRNPRRGMYLIEWLTEALIIHRDRYGRVHAPAGGQLPDSATADLPSRREPVRDEGLILGMSTQELAAMPTAQYVTLLKSFTEMLQVSLNAS</sequence>
<comment type="caution">
    <text evidence="1">The sequence shown here is derived from an EMBL/GenBank/DDBJ whole genome shotgun (WGS) entry which is preliminary data.</text>
</comment>
<reference evidence="2" key="1">
    <citation type="journal article" date="2019" name="Int. J. Syst. Evol. Microbiol.">
        <title>The Global Catalogue of Microorganisms (GCM) 10K type strain sequencing project: providing services to taxonomists for standard genome sequencing and annotation.</title>
        <authorList>
            <consortium name="The Broad Institute Genomics Platform"/>
            <consortium name="The Broad Institute Genome Sequencing Center for Infectious Disease"/>
            <person name="Wu L."/>
            <person name="Ma J."/>
        </authorList>
    </citation>
    <scope>NUCLEOTIDE SEQUENCE [LARGE SCALE GENOMIC DNA]</scope>
    <source>
        <strain evidence="2">JCM 4602</strain>
    </source>
</reference>
<dbReference type="EMBL" id="BMUW01000001">
    <property type="protein sequence ID" value="GGZ33463.1"/>
    <property type="molecule type" value="Genomic_DNA"/>
</dbReference>
<organism evidence="1 2">
    <name type="scientific">Streptomyces rubiginosohelvolus</name>
    <dbReference type="NCBI Taxonomy" id="67362"/>
    <lineage>
        <taxon>Bacteria</taxon>
        <taxon>Bacillati</taxon>
        <taxon>Actinomycetota</taxon>
        <taxon>Actinomycetes</taxon>
        <taxon>Kitasatosporales</taxon>
        <taxon>Streptomycetaceae</taxon>
        <taxon>Streptomyces</taxon>
    </lineage>
</organism>